<evidence type="ECO:0000256" key="3">
    <source>
        <dbReference type="ARBA" id="ARBA00022723"/>
    </source>
</evidence>
<keyword evidence="4" id="KW-0408">Iron</keyword>
<proteinExistence type="predicted"/>
<dbReference type="GO" id="GO:0002926">
    <property type="term" value="P:tRNA wobble base 5-methoxycarbonylmethyl-2-thiouridinylation"/>
    <property type="evidence" value="ECO:0007669"/>
    <property type="project" value="TreeGrafter"/>
</dbReference>
<evidence type="ECO:0000256" key="2">
    <source>
        <dbReference type="ARBA" id="ARBA00022691"/>
    </source>
</evidence>
<dbReference type="WBParaSite" id="EVEC_0000126401-mRNA-1">
    <property type="protein sequence ID" value="EVEC_0000126401-mRNA-1"/>
    <property type="gene ID" value="EVEC_0000126401"/>
</dbReference>
<dbReference type="AlphaFoldDB" id="A0A158Q978"/>
<evidence type="ECO:0000256" key="4">
    <source>
        <dbReference type="ARBA" id="ARBA00023004"/>
    </source>
</evidence>
<keyword evidence="1" id="KW-0004">4Fe-4S</keyword>
<keyword evidence="7" id="KW-1185">Reference proteome</keyword>
<name>A0A158Q978_ENTVE</name>
<dbReference type="OrthoDB" id="10265243at2759"/>
<evidence type="ECO:0000313" key="8">
    <source>
        <dbReference type="WBParaSite" id="EVEC_0000126401-mRNA-1"/>
    </source>
</evidence>
<evidence type="ECO:0000256" key="5">
    <source>
        <dbReference type="ARBA" id="ARBA00023014"/>
    </source>
</evidence>
<dbReference type="GO" id="GO:0033588">
    <property type="term" value="C:elongator holoenzyme complex"/>
    <property type="evidence" value="ECO:0007669"/>
    <property type="project" value="TreeGrafter"/>
</dbReference>
<keyword evidence="2" id="KW-0949">S-adenosyl-L-methionine</keyword>
<dbReference type="Proteomes" id="UP000274131">
    <property type="component" value="Unassembled WGS sequence"/>
</dbReference>
<dbReference type="InterPro" id="IPR039661">
    <property type="entry name" value="ELP3"/>
</dbReference>
<keyword evidence="3" id="KW-0479">Metal-binding</keyword>
<gene>
    <name evidence="6" type="ORF">EVEC_LOCUS972</name>
</gene>
<evidence type="ECO:0000313" key="6">
    <source>
        <dbReference type="EMBL" id="VDD85829.1"/>
    </source>
</evidence>
<dbReference type="GO" id="GO:0005634">
    <property type="term" value="C:nucleus"/>
    <property type="evidence" value="ECO:0007669"/>
    <property type="project" value="TreeGrafter"/>
</dbReference>
<evidence type="ECO:0000313" key="7">
    <source>
        <dbReference type="Proteomes" id="UP000274131"/>
    </source>
</evidence>
<reference evidence="6 7" key="2">
    <citation type="submission" date="2018-10" db="EMBL/GenBank/DDBJ databases">
        <authorList>
            <consortium name="Pathogen Informatics"/>
        </authorList>
    </citation>
    <scope>NUCLEOTIDE SEQUENCE [LARGE SCALE GENOMIC DNA]</scope>
</reference>
<dbReference type="GO" id="GO:0005737">
    <property type="term" value="C:cytoplasm"/>
    <property type="evidence" value="ECO:0007669"/>
    <property type="project" value="TreeGrafter"/>
</dbReference>
<dbReference type="PANTHER" id="PTHR11135:SF0">
    <property type="entry name" value="ELONGATOR COMPLEX PROTEIN 3"/>
    <property type="match status" value="1"/>
</dbReference>
<dbReference type="GO" id="GO:0051539">
    <property type="term" value="F:4 iron, 4 sulfur cluster binding"/>
    <property type="evidence" value="ECO:0007669"/>
    <property type="project" value="UniProtKB-KW"/>
</dbReference>
<dbReference type="STRING" id="51028.A0A158Q978"/>
<dbReference type="PANTHER" id="PTHR11135">
    <property type="entry name" value="HISTONE ACETYLTRANSFERASE-RELATED"/>
    <property type="match status" value="1"/>
</dbReference>
<keyword evidence="5" id="KW-0411">Iron-sulfur</keyword>
<organism evidence="8">
    <name type="scientific">Enterobius vermicularis</name>
    <name type="common">Human pinworm</name>
    <dbReference type="NCBI Taxonomy" id="51028"/>
    <lineage>
        <taxon>Eukaryota</taxon>
        <taxon>Metazoa</taxon>
        <taxon>Ecdysozoa</taxon>
        <taxon>Nematoda</taxon>
        <taxon>Chromadorea</taxon>
        <taxon>Rhabditida</taxon>
        <taxon>Spirurina</taxon>
        <taxon>Oxyuridomorpha</taxon>
        <taxon>Oxyuroidea</taxon>
        <taxon>Oxyuridae</taxon>
        <taxon>Enterobius</taxon>
    </lineage>
</organism>
<evidence type="ECO:0000256" key="1">
    <source>
        <dbReference type="ARBA" id="ARBA00022485"/>
    </source>
</evidence>
<dbReference type="EMBL" id="UXUI01007154">
    <property type="protein sequence ID" value="VDD85829.1"/>
    <property type="molecule type" value="Genomic_DNA"/>
</dbReference>
<dbReference type="GO" id="GO:0046872">
    <property type="term" value="F:metal ion binding"/>
    <property type="evidence" value="ECO:0007669"/>
    <property type="project" value="UniProtKB-KW"/>
</dbReference>
<reference evidence="8" key="1">
    <citation type="submission" date="2016-04" db="UniProtKB">
        <authorList>
            <consortium name="WormBaseParasite"/>
        </authorList>
    </citation>
    <scope>IDENTIFICATION</scope>
</reference>
<accession>A0A158Q978</accession>
<sequence length="419" mass="48729">MAQKNADILIGLLRLRKCSDKLLVFMKDKEFEIGDFMEKSIVIALADTVAKLGFFDIFHYNSTSGKKRRLGARALDHCDHRMKKRTFCQIYLPGFKNKEDMNYNEYLIEFNLEGSRFMKRNLAGEWLSRFNFNTLKRASQSRPSVGHYFTTASPNLFLVFALGDIKSTTLTPMPQTVKLNRFNYKWVGELEEKKLSENGEESRCVESEDGLFRQFVTAGLNRFNYKWIGEVEEKKISGSRGENRCTEIQDKDTYTGGVSIVRELHVYGSVVPVSTRNPNKFQHQGFGLLLMEEAERIAKFEHCSKKIAVISGVGTRNYYRLVRDTYCLYIASIDLKHSDFCHASYERKGRYESDIIIYVIFKFLLEPNIILVLNVEEKGRRRRQEQRELIQQINKLMNRFCIQSTNSHQEAECKSGVYN</sequence>
<protein>
    <submittedName>
        <fullName evidence="8">N-acetyltransferase domain-containing protein</fullName>
    </submittedName>
</protein>